<dbReference type="Gene3D" id="1.20.58.2220">
    <property type="entry name" value="Formin, FH2 domain"/>
    <property type="match status" value="1"/>
</dbReference>
<dbReference type="EMBL" id="SCEB01002246">
    <property type="protein sequence ID" value="RXM95594.1"/>
    <property type="molecule type" value="Genomic_DNA"/>
</dbReference>
<dbReference type="Proteomes" id="UP000289886">
    <property type="component" value="Unassembled WGS sequence"/>
</dbReference>
<dbReference type="AlphaFoldDB" id="A0A444V5B0"/>
<reference evidence="1 2" key="1">
    <citation type="submission" date="2019-01" db="EMBL/GenBank/DDBJ databases">
        <title>Draft Genome and Complete Hox-Cluster Characterization of the Sterlet Sturgeon (Acipenser ruthenus).</title>
        <authorList>
            <person name="Wei Q."/>
        </authorList>
    </citation>
    <scope>NUCLEOTIDE SEQUENCE [LARGE SCALE GENOMIC DNA]</scope>
    <source>
        <strain evidence="1">WHYD16114868_AA</strain>
        <tissue evidence="1">Blood</tissue>
    </source>
</reference>
<name>A0A444V5B0_ACIRT</name>
<organism evidence="1 2">
    <name type="scientific">Acipenser ruthenus</name>
    <name type="common">Sterlet sturgeon</name>
    <dbReference type="NCBI Taxonomy" id="7906"/>
    <lineage>
        <taxon>Eukaryota</taxon>
        <taxon>Metazoa</taxon>
        <taxon>Chordata</taxon>
        <taxon>Craniata</taxon>
        <taxon>Vertebrata</taxon>
        <taxon>Euteleostomi</taxon>
        <taxon>Actinopterygii</taxon>
        <taxon>Chondrostei</taxon>
        <taxon>Acipenseriformes</taxon>
        <taxon>Acipenseridae</taxon>
        <taxon>Acipenser</taxon>
    </lineage>
</organism>
<gene>
    <name evidence="1" type="ORF">EOD39_16691</name>
</gene>
<proteinExistence type="predicted"/>
<evidence type="ECO:0000313" key="2">
    <source>
        <dbReference type="Proteomes" id="UP000289886"/>
    </source>
</evidence>
<accession>A0A444V5B0</accession>
<dbReference type="SUPFAM" id="SSF101447">
    <property type="entry name" value="Formin homology 2 domain (FH2 domain)"/>
    <property type="match status" value="1"/>
</dbReference>
<comment type="caution">
    <text evidence="1">The sequence shown here is derived from an EMBL/GenBank/DDBJ whole genome shotgun (WGS) entry which is preliminary data.</text>
</comment>
<sequence length="167" mass="19398">MLDKRPRKPTIEPACPMKPLYWTRVQLKENRFLYELSQIPDFSGRARCIIFQPAFTEGITLVHRKVEIVDRVCKDNKTSLVDYVVSYYLRYIDKDAGTEKTVFPLPEPQDLFLAAQVKFEDVTKDLRKLKKELDGNVAVSTRLLIRIVSSSKLHFNGLFFNCPPIFV</sequence>
<protein>
    <submittedName>
        <fullName evidence="1">Formin</fullName>
    </submittedName>
</protein>
<evidence type="ECO:0000313" key="1">
    <source>
        <dbReference type="EMBL" id="RXM95594.1"/>
    </source>
</evidence>
<keyword evidence="2" id="KW-1185">Reference proteome</keyword>
<dbReference type="InterPro" id="IPR042201">
    <property type="entry name" value="FH2_Formin_sf"/>
</dbReference>